<dbReference type="PROSITE" id="PS51742">
    <property type="entry name" value="PPC"/>
    <property type="match status" value="1"/>
</dbReference>
<reference evidence="2" key="1">
    <citation type="submission" date="2020-09" db="EMBL/GenBank/DDBJ databases">
        <title>Genome seq and assembly of Tianweitania sp.</title>
        <authorList>
            <person name="Chhetri G."/>
        </authorList>
    </citation>
    <scope>NUCLEOTIDE SEQUENCE</scope>
    <source>
        <strain evidence="2">Rool2</strain>
    </source>
</reference>
<organism evidence="2 3">
    <name type="scientific">Oryzicola mucosus</name>
    <dbReference type="NCBI Taxonomy" id="2767425"/>
    <lineage>
        <taxon>Bacteria</taxon>
        <taxon>Pseudomonadati</taxon>
        <taxon>Pseudomonadota</taxon>
        <taxon>Alphaproteobacteria</taxon>
        <taxon>Hyphomicrobiales</taxon>
        <taxon>Phyllobacteriaceae</taxon>
        <taxon>Oryzicola</taxon>
    </lineage>
</organism>
<dbReference type="Pfam" id="PF03479">
    <property type="entry name" value="PCC"/>
    <property type="match status" value="1"/>
</dbReference>
<proteinExistence type="predicted"/>
<protein>
    <submittedName>
        <fullName evidence="2">DUF296 domain-containing protein</fullName>
    </submittedName>
</protein>
<name>A0A8J6PPM7_9HYPH</name>
<evidence type="ECO:0000259" key="1">
    <source>
        <dbReference type="PROSITE" id="PS51742"/>
    </source>
</evidence>
<comment type="caution">
    <text evidence="2">The sequence shown here is derived from an EMBL/GenBank/DDBJ whole genome shotgun (WGS) entry which is preliminary data.</text>
</comment>
<dbReference type="InterPro" id="IPR005175">
    <property type="entry name" value="PPC_dom"/>
</dbReference>
<dbReference type="EMBL" id="JACVVX010000003">
    <property type="protein sequence ID" value="MBD0415515.1"/>
    <property type="molecule type" value="Genomic_DNA"/>
</dbReference>
<gene>
    <name evidence="2" type="ORF">ICI42_12670</name>
</gene>
<dbReference type="AlphaFoldDB" id="A0A8J6PPM7"/>
<keyword evidence="3" id="KW-1185">Reference proteome</keyword>
<sequence length="284" mass="30335">MVRTIVHPGEASEPRVLALPCTVRSVRVTFQPGMPVLDAVTQAFAPHGIESAVVTISGGAFDPLIYVMPAPASDGIHAAWYSETHSPEGRGAIETLTFTYGRRDGAPFLHCHGIWHHADGSRHAGHLMPHDAHFAEVVDAEVLAISGAVLDQLDDDETKFKLFTPVPLEGTAAEGGKRGVLCRVKPNAEINAAVEQTAKAAGFERATLHGIGSLVGCDFVDGQHMESFASELFIRNGMVETVNGKMQSSIDIGIVDVDGAIFEGEIVHGRNPVCVTFELLIIEN</sequence>
<dbReference type="SUPFAM" id="SSF117856">
    <property type="entry name" value="AF0104/ALDC/Ptd012-like"/>
    <property type="match status" value="2"/>
</dbReference>
<evidence type="ECO:0000313" key="3">
    <source>
        <dbReference type="Proteomes" id="UP000643405"/>
    </source>
</evidence>
<feature type="domain" description="PPC" evidence="1">
    <location>
        <begin position="20"/>
        <end position="166"/>
    </location>
</feature>
<dbReference type="Gene3D" id="3.30.1330.80">
    <property type="entry name" value="Hypothetical protein, similar to alpha- acetolactate decarboxylase, domain 2"/>
    <property type="match status" value="2"/>
</dbReference>
<dbReference type="Proteomes" id="UP000643405">
    <property type="component" value="Unassembled WGS sequence"/>
</dbReference>
<evidence type="ECO:0000313" key="2">
    <source>
        <dbReference type="EMBL" id="MBD0415515.1"/>
    </source>
</evidence>
<accession>A0A8J6PPM7</accession>